<proteinExistence type="predicted"/>
<dbReference type="Proteomes" id="UP000274199">
    <property type="component" value="Segment"/>
</dbReference>
<evidence type="ECO:0000313" key="2">
    <source>
        <dbReference type="Proteomes" id="UP000274199"/>
    </source>
</evidence>
<gene>
    <name evidence="1" type="ORF">vBBcoS136_00069</name>
</gene>
<keyword evidence="2" id="KW-1185">Reference proteome</keyword>
<evidence type="ECO:0000313" key="1">
    <source>
        <dbReference type="EMBL" id="AYP68201.1"/>
    </source>
</evidence>
<dbReference type="EMBL" id="MH884508">
    <property type="protein sequence ID" value="AYP68201.1"/>
    <property type="molecule type" value="Genomic_DNA"/>
</dbReference>
<accession>A0A3G3BVM6</accession>
<name>A0A3G3BVM6_9CAUD</name>
<sequence>MAKEIVRENDYIYIYLLTVKDGKKWYEAKMKGLSVVRIGDNIDKLEKEFTDYCKDLIARFKDFSR</sequence>
<organism evidence="1 2">
    <name type="scientific">Bacillus phage vB_BcoS-136</name>
    <dbReference type="NCBI Taxonomy" id="2419619"/>
    <lineage>
        <taxon>Viruses</taxon>
        <taxon>Duplodnaviria</taxon>
        <taxon>Heunggongvirae</taxon>
        <taxon>Uroviricota</taxon>
        <taxon>Caudoviricetes</taxon>
        <taxon>Heleneionescovirinae</taxon>
        <taxon>Kenyattavirus</taxon>
        <taxon>Kenyattavirus kv136</taxon>
    </lineage>
</organism>
<protein>
    <submittedName>
        <fullName evidence="1">Uncharacterized protein</fullName>
    </submittedName>
</protein>
<reference evidence="1 2" key="1">
    <citation type="submission" date="2018-09" db="EMBL/GenBank/DDBJ databases">
        <title>Comparative Genomic Analysis of Eight Novel Haloalkaliphilic Bacteriophages from Lake Elmenteita, Kenya.</title>
        <authorList>
            <person name="Akhwale J.K."/>
        </authorList>
    </citation>
    <scope>NUCLEOTIDE SEQUENCE [LARGE SCALE GENOMIC DNA]</scope>
</reference>